<dbReference type="EMBL" id="PFED01000223">
    <property type="protein sequence ID" value="PJE62340.1"/>
    <property type="molecule type" value="Genomic_DNA"/>
</dbReference>
<comment type="caution">
    <text evidence="5">The sequence shown here is derived from an EMBL/GenBank/DDBJ whole genome shotgun (WGS) entry which is preliminary data.</text>
</comment>
<dbReference type="Proteomes" id="UP000229554">
    <property type="component" value="Unassembled WGS sequence"/>
</dbReference>
<protein>
    <submittedName>
        <fullName evidence="5">DNA repair protein RecO</fullName>
    </submittedName>
</protein>
<reference evidence="6" key="1">
    <citation type="submission" date="2017-09" db="EMBL/GenBank/DDBJ databases">
        <title>Depth-based differentiation of microbial function through sediment-hosted aquifers and enrichment of novel symbionts in the deep terrestrial subsurface.</title>
        <authorList>
            <person name="Probst A.J."/>
            <person name="Ladd B."/>
            <person name="Jarett J.K."/>
            <person name="Geller-Mcgrath D.E."/>
            <person name="Sieber C.M.K."/>
            <person name="Emerson J.B."/>
            <person name="Anantharaman K."/>
            <person name="Thomas B.C."/>
            <person name="Malmstrom R."/>
            <person name="Stieglmeier M."/>
            <person name="Klingl A."/>
            <person name="Woyke T."/>
            <person name="Ryan C.M."/>
            <person name="Banfield J.F."/>
        </authorList>
    </citation>
    <scope>NUCLEOTIDE SEQUENCE [LARGE SCALE GENOMIC DNA]</scope>
</reference>
<feature type="domain" description="DNA replication/recombination mediator RecO N-terminal" evidence="4">
    <location>
        <begin position="4"/>
        <end position="77"/>
    </location>
</feature>
<evidence type="ECO:0000256" key="1">
    <source>
        <dbReference type="ARBA" id="ARBA00022763"/>
    </source>
</evidence>
<dbReference type="PANTHER" id="PTHR33991:SF1">
    <property type="entry name" value="DNA REPAIR PROTEIN RECO"/>
    <property type="match status" value="1"/>
</dbReference>
<gene>
    <name evidence="5" type="primary">recO</name>
    <name evidence="5" type="ORF">COU88_05535</name>
</gene>
<name>A0A2M8KR00_9BACT</name>
<evidence type="ECO:0000313" key="6">
    <source>
        <dbReference type="Proteomes" id="UP000229554"/>
    </source>
</evidence>
<dbReference type="Pfam" id="PF02565">
    <property type="entry name" value="RecO_C"/>
    <property type="match status" value="1"/>
</dbReference>
<dbReference type="AlphaFoldDB" id="A0A2M8KR00"/>
<dbReference type="InterPro" id="IPR022572">
    <property type="entry name" value="DNA_rep/recomb_RecO_N"/>
</dbReference>
<dbReference type="Pfam" id="PF11967">
    <property type="entry name" value="RecO_N"/>
    <property type="match status" value="1"/>
</dbReference>
<dbReference type="Gene3D" id="2.40.50.140">
    <property type="entry name" value="Nucleic acid-binding proteins"/>
    <property type="match status" value="1"/>
</dbReference>
<evidence type="ECO:0000313" key="5">
    <source>
        <dbReference type="EMBL" id="PJE62340.1"/>
    </source>
</evidence>
<dbReference type="PANTHER" id="PTHR33991">
    <property type="entry name" value="DNA REPAIR PROTEIN RECO"/>
    <property type="match status" value="1"/>
</dbReference>
<dbReference type="GO" id="GO:0006302">
    <property type="term" value="P:double-strand break repair"/>
    <property type="evidence" value="ECO:0007669"/>
    <property type="project" value="TreeGrafter"/>
</dbReference>
<dbReference type="InterPro" id="IPR003717">
    <property type="entry name" value="RecO"/>
</dbReference>
<accession>A0A2M8KR00</accession>
<evidence type="ECO:0000256" key="2">
    <source>
        <dbReference type="ARBA" id="ARBA00023172"/>
    </source>
</evidence>
<dbReference type="GO" id="GO:0043590">
    <property type="term" value="C:bacterial nucleoid"/>
    <property type="evidence" value="ECO:0007669"/>
    <property type="project" value="TreeGrafter"/>
</dbReference>
<keyword evidence="2" id="KW-0233">DNA recombination</keyword>
<dbReference type="GO" id="GO:0006310">
    <property type="term" value="P:DNA recombination"/>
    <property type="evidence" value="ECO:0007669"/>
    <property type="project" value="UniProtKB-KW"/>
</dbReference>
<sequence>MFRKSTGFILKRISAREADMTLVVFTQDFGKILLIAKGAQKITSKRLPALDRLSMVRVQFVEKSSFLYIRTVDLISSLQSIKYDLTTRMLLLLVADILDALLPISQPEQELFARFKHYIRALIHEDVHLATLVFLRDTLSFLGYVQNDTHVSLSEIFHILEELTQRDFHDRWKQLGF</sequence>
<dbReference type="NCBIfam" id="TIGR00613">
    <property type="entry name" value="reco"/>
    <property type="match status" value="1"/>
</dbReference>
<evidence type="ECO:0000259" key="4">
    <source>
        <dbReference type="Pfam" id="PF11967"/>
    </source>
</evidence>
<evidence type="ECO:0000256" key="3">
    <source>
        <dbReference type="ARBA" id="ARBA00023204"/>
    </source>
</evidence>
<dbReference type="InterPro" id="IPR012340">
    <property type="entry name" value="NA-bd_OB-fold"/>
</dbReference>
<keyword evidence="1" id="KW-0227">DNA damage</keyword>
<organism evidence="5 6">
    <name type="scientific">Candidatus Roizmanbacteria bacterium CG10_big_fil_rev_8_21_14_0_10_39_6</name>
    <dbReference type="NCBI Taxonomy" id="1974853"/>
    <lineage>
        <taxon>Bacteria</taxon>
        <taxon>Candidatus Roizmaniibacteriota</taxon>
    </lineage>
</organism>
<dbReference type="SUPFAM" id="SSF50249">
    <property type="entry name" value="Nucleic acid-binding proteins"/>
    <property type="match status" value="1"/>
</dbReference>
<proteinExistence type="predicted"/>
<keyword evidence="3" id="KW-0234">DNA repair</keyword>